<keyword evidence="4" id="KW-0472">Membrane</keyword>
<dbReference type="EMBL" id="CAIIXF020000001">
    <property type="protein sequence ID" value="CAH1773943.1"/>
    <property type="molecule type" value="Genomic_DNA"/>
</dbReference>
<keyword evidence="3" id="KW-1133">Transmembrane helix</keyword>
<accession>A0A8J1Y0F9</accession>
<dbReference type="PANTHER" id="PTHR13659">
    <property type="entry name" value="AUTOSOMAL HIGHLY CONSERVED PROTEIN"/>
    <property type="match status" value="1"/>
</dbReference>
<reference evidence="6" key="1">
    <citation type="submission" date="2022-03" db="EMBL/GenBank/DDBJ databases">
        <authorList>
            <person name="Martin C."/>
        </authorList>
    </citation>
    <scope>NUCLEOTIDE SEQUENCE</scope>
</reference>
<dbReference type="Pfam" id="PF06271">
    <property type="entry name" value="RDD"/>
    <property type="match status" value="1"/>
</dbReference>
<proteinExistence type="predicted"/>
<dbReference type="InterPro" id="IPR010432">
    <property type="entry name" value="RDD"/>
</dbReference>
<evidence type="ECO:0000256" key="3">
    <source>
        <dbReference type="ARBA" id="ARBA00022989"/>
    </source>
</evidence>
<organism evidence="6 7">
    <name type="scientific">Owenia fusiformis</name>
    <name type="common">Polychaete worm</name>
    <dbReference type="NCBI Taxonomy" id="6347"/>
    <lineage>
        <taxon>Eukaryota</taxon>
        <taxon>Metazoa</taxon>
        <taxon>Spiralia</taxon>
        <taxon>Lophotrochozoa</taxon>
        <taxon>Annelida</taxon>
        <taxon>Polychaeta</taxon>
        <taxon>Sedentaria</taxon>
        <taxon>Canalipalpata</taxon>
        <taxon>Sabellida</taxon>
        <taxon>Oweniida</taxon>
        <taxon>Oweniidae</taxon>
        <taxon>Owenia</taxon>
    </lineage>
</organism>
<dbReference type="AlphaFoldDB" id="A0A8J1Y0F9"/>
<comment type="caution">
    <text evidence="6">The sequence shown here is derived from an EMBL/GenBank/DDBJ whole genome shotgun (WGS) entry which is preliminary data.</text>
</comment>
<gene>
    <name evidence="6" type="ORF">OFUS_LOCUS1471</name>
</gene>
<evidence type="ECO:0000259" key="5">
    <source>
        <dbReference type="Pfam" id="PF06271"/>
    </source>
</evidence>
<evidence type="ECO:0000256" key="1">
    <source>
        <dbReference type="ARBA" id="ARBA00004141"/>
    </source>
</evidence>
<protein>
    <recommendedName>
        <fullName evidence="5">RDD domain-containing protein</fullName>
    </recommendedName>
</protein>
<evidence type="ECO:0000313" key="7">
    <source>
        <dbReference type="Proteomes" id="UP000749559"/>
    </source>
</evidence>
<evidence type="ECO:0000313" key="6">
    <source>
        <dbReference type="EMBL" id="CAH1773943.1"/>
    </source>
</evidence>
<dbReference type="PANTHER" id="PTHR13659:SF5">
    <property type="entry name" value="PROTEIN FAM8A1"/>
    <property type="match status" value="1"/>
</dbReference>
<evidence type="ECO:0000256" key="4">
    <source>
        <dbReference type="ARBA" id="ARBA00023136"/>
    </source>
</evidence>
<dbReference type="Proteomes" id="UP000749559">
    <property type="component" value="Unassembled WGS sequence"/>
</dbReference>
<dbReference type="OrthoDB" id="10061042at2759"/>
<keyword evidence="2" id="KW-0812">Transmembrane</keyword>
<sequence>MDSQSIRPEPSEPKNGLDCNNSFENVTSAPVNAKEYAAAVRTWIWQYHMWNQMNMMSSMMPFHAMSCMNGQNMRLNNLQPPASPYIAHQIPQQNDVNRRPAVRQQTDQAPQQFASIDYKIPSIWKRLFAEFIDFLLLFIVKLGATMIAIDKFGYTNLERYDLDYMMLLSSEEVDPEKILSLMNELIAVEVLNRIFVIIFETFCLHRGMVNEIGGQTPGKRIAGIRVVSCDHVLELPNSVIRVVPNGNIGIWNALVRSTIKNFSMAFFFPVCFTSLFFQHKRSAYDLLSSSMVVEDIPIPRRRR</sequence>
<dbReference type="InterPro" id="IPR039871">
    <property type="entry name" value="FAM8A1"/>
</dbReference>
<evidence type="ECO:0000256" key="2">
    <source>
        <dbReference type="ARBA" id="ARBA00022692"/>
    </source>
</evidence>
<name>A0A8J1Y0F9_OWEFU</name>
<comment type="subcellular location">
    <subcellularLocation>
        <location evidence="1">Membrane</location>
        <topology evidence="1">Multi-pass membrane protein</topology>
    </subcellularLocation>
</comment>
<keyword evidence="7" id="KW-1185">Reference proteome</keyword>
<feature type="domain" description="RDD" evidence="5">
    <location>
        <begin position="121"/>
        <end position="230"/>
    </location>
</feature>
<dbReference type="GO" id="GO:0016020">
    <property type="term" value="C:membrane"/>
    <property type="evidence" value="ECO:0007669"/>
    <property type="project" value="UniProtKB-SubCell"/>
</dbReference>